<sequence length="265" mass="30090">MRRIEEEARRLAVIREMQLAKSIGISQANYEGKFETSSKQQTKLDFLMGQIGKQTWWYRVESNTLTREDAELRFFERLLQKSNLGGIEYKAIVKDLKLQHQHNYGARAEHTTPGTLSTIVDHTSSNRMNHQEFFTRKAYILLAGPVRKGQPHIVHVKLEQGGLAAPLLARDMKTKLGGFTYIEEAVKISSNSFAIVLKMEKIMTMIIQESEECAPELQALIKMITRYWVGKGPTAIPDGATYGLLISGLSVDPSKSLLILHFRFH</sequence>
<protein>
    <submittedName>
        <fullName evidence="1">Uncharacterized protein</fullName>
    </submittedName>
</protein>
<organism evidence="1">
    <name type="scientific">Tanacetum cinerariifolium</name>
    <name type="common">Dalmatian daisy</name>
    <name type="synonym">Chrysanthemum cinerariifolium</name>
    <dbReference type="NCBI Taxonomy" id="118510"/>
    <lineage>
        <taxon>Eukaryota</taxon>
        <taxon>Viridiplantae</taxon>
        <taxon>Streptophyta</taxon>
        <taxon>Embryophyta</taxon>
        <taxon>Tracheophyta</taxon>
        <taxon>Spermatophyta</taxon>
        <taxon>Magnoliopsida</taxon>
        <taxon>eudicotyledons</taxon>
        <taxon>Gunneridae</taxon>
        <taxon>Pentapetalae</taxon>
        <taxon>asterids</taxon>
        <taxon>campanulids</taxon>
        <taxon>Asterales</taxon>
        <taxon>Asteraceae</taxon>
        <taxon>Asteroideae</taxon>
        <taxon>Anthemideae</taxon>
        <taxon>Anthemidinae</taxon>
        <taxon>Tanacetum</taxon>
    </lineage>
</organism>
<dbReference type="AlphaFoldDB" id="A0A699HU33"/>
<gene>
    <name evidence="1" type="ORF">Tci_448953</name>
</gene>
<evidence type="ECO:0000313" key="1">
    <source>
        <dbReference type="EMBL" id="GEY76979.1"/>
    </source>
</evidence>
<proteinExistence type="predicted"/>
<accession>A0A699HU33</accession>
<name>A0A699HU33_TANCI</name>
<dbReference type="EMBL" id="BKCJ010208005">
    <property type="protein sequence ID" value="GEY76979.1"/>
    <property type="molecule type" value="Genomic_DNA"/>
</dbReference>
<comment type="caution">
    <text evidence="1">The sequence shown here is derived from an EMBL/GenBank/DDBJ whole genome shotgun (WGS) entry which is preliminary data.</text>
</comment>
<reference evidence="1" key="1">
    <citation type="journal article" date="2019" name="Sci. Rep.">
        <title>Draft genome of Tanacetum cinerariifolium, the natural source of mosquito coil.</title>
        <authorList>
            <person name="Yamashiro T."/>
            <person name="Shiraishi A."/>
            <person name="Satake H."/>
            <person name="Nakayama K."/>
        </authorList>
    </citation>
    <scope>NUCLEOTIDE SEQUENCE</scope>
</reference>